<evidence type="ECO:0000256" key="1">
    <source>
        <dbReference type="SAM" id="SignalP"/>
    </source>
</evidence>
<dbReference type="RefSeq" id="WP_308732081.1">
    <property type="nucleotide sequence ID" value="NZ_JAJEQN010000031.1"/>
</dbReference>
<protein>
    <submittedName>
        <fullName evidence="3">GerMN domain-containing protein</fullName>
    </submittedName>
</protein>
<feature type="signal peptide" evidence="1">
    <location>
        <begin position="1"/>
        <end position="20"/>
    </location>
</feature>
<dbReference type="InterPro" id="IPR019606">
    <property type="entry name" value="GerMN"/>
</dbReference>
<keyword evidence="1" id="KW-0732">Signal</keyword>
<evidence type="ECO:0000313" key="3">
    <source>
        <dbReference type="EMBL" id="MCC2222295.1"/>
    </source>
</evidence>
<keyword evidence="4" id="KW-1185">Reference proteome</keyword>
<reference evidence="3 4" key="1">
    <citation type="submission" date="2021-10" db="EMBL/GenBank/DDBJ databases">
        <title>Anaerobic single-cell dispensing facilitates the cultivation of human gut bacteria.</title>
        <authorList>
            <person name="Afrizal A."/>
        </authorList>
    </citation>
    <scope>NUCLEOTIDE SEQUENCE [LARGE SCALE GENOMIC DNA]</scope>
    <source>
        <strain evidence="3 4">CLA-AA-H224</strain>
    </source>
</reference>
<dbReference type="PROSITE" id="PS51257">
    <property type="entry name" value="PROKAR_LIPOPROTEIN"/>
    <property type="match status" value="1"/>
</dbReference>
<feature type="domain" description="GerMN" evidence="2">
    <location>
        <begin position="199"/>
        <end position="285"/>
    </location>
</feature>
<evidence type="ECO:0000313" key="4">
    <source>
        <dbReference type="Proteomes" id="UP001198200"/>
    </source>
</evidence>
<comment type="caution">
    <text evidence="3">The sequence shown here is derived from an EMBL/GenBank/DDBJ whole genome shotgun (WGS) entry which is preliminary data.</text>
</comment>
<name>A0AAE3JC96_9FIRM</name>
<dbReference type="SMART" id="SM00909">
    <property type="entry name" value="Germane"/>
    <property type="match status" value="2"/>
</dbReference>
<sequence>MKKKLNLVLFLLLLCMAAGCDKKTVSTDGIRIYYRALSENGISSYYYKPTGTDQETVINELWAKLIKSDTEKARISLIPSDLKLVRFSVENSSLGLYFDSSYQNMDTVSELLFRAGIVRTFCQVEGVESVTFFVDEKPLTNSSFAPLGAQTASDYVDIIESGLSSQKKTTLTLYYANEKGDALVKKIQNVVYESSYSIEKDVINRLIQGPFEDEYFRTLPANLQVISISVKDKICYVNFDSSFLTDALSIDGNLIVYSIVNSLTELPDVQRVQIMVDGDSNIVFRDISLSSPLERNLNY</sequence>
<organism evidence="3 4">
    <name type="scientific">Anthropogastromicrobium aceti</name>
    <dbReference type="NCBI Taxonomy" id="2981768"/>
    <lineage>
        <taxon>Bacteria</taxon>
        <taxon>Bacillati</taxon>
        <taxon>Bacillota</taxon>
        <taxon>Clostridia</taxon>
        <taxon>Lachnospirales</taxon>
        <taxon>Lachnospiraceae</taxon>
        <taxon>Anthropogastromicrobium</taxon>
    </lineage>
</organism>
<dbReference type="Pfam" id="PF10646">
    <property type="entry name" value="Germane"/>
    <property type="match status" value="2"/>
</dbReference>
<evidence type="ECO:0000259" key="2">
    <source>
        <dbReference type="SMART" id="SM00909"/>
    </source>
</evidence>
<accession>A0AAE3JC96</accession>
<proteinExistence type="predicted"/>
<dbReference type="AlphaFoldDB" id="A0AAE3JC96"/>
<feature type="domain" description="GerMN" evidence="2">
    <location>
        <begin position="58"/>
        <end position="143"/>
    </location>
</feature>
<dbReference type="EMBL" id="JAJEQN010000031">
    <property type="protein sequence ID" value="MCC2222295.1"/>
    <property type="molecule type" value="Genomic_DNA"/>
</dbReference>
<gene>
    <name evidence="3" type="ORF">LKD48_11730</name>
</gene>
<feature type="chain" id="PRO_5042191101" evidence="1">
    <location>
        <begin position="21"/>
        <end position="299"/>
    </location>
</feature>
<dbReference type="Proteomes" id="UP001198200">
    <property type="component" value="Unassembled WGS sequence"/>
</dbReference>